<evidence type="ECO:0000259" key="3">
    <source>
        <dbReference type="Pfam" id="PF19040"/>
    </source>
</evidence>
<dbReference type="EMBL" id="QGKU01000003">
    <property type="protein sequence ID" value="PWR04550.1"/>
    <property type="molecule type" value="Genomic_DNA"/>
</dbReference>
<keyword evidence="1" id="KW-0472">Membrane</keyword>
<accession>A0A2V2LFZ3</accession>
<feature type="transmembrane region" description="Helical" evidence="1">
    <location>
        <begin position="194"/>
        <end position="214"/>
    </location>
</feature>
<evidence type="ECO:0000259" key="2">
    <source>
        <dbReference type="Pfam" id="PF01757"/>
    </source>
</evidence>
<organism evidence="4 5">
    <name type="scientific">Meridianimarinicoccus roseus</name>
    <dbReference type="NCBI Taxonomy" id="2072018"/>
    <lineage>
        <taxon>Bacteria</taxon>
        <taxon>Pseudomonadati</taxon>
        <taxon>Pseudomonadota</taxon>
        <taxon>Alphaproteobacteria</taxon>
        <taxon>Rhodobacterales</taxon>
        <taxon>Paracoccaceae</taxon>
        <taxon>Meridianimarinicoccus</taxon>
    </lineage>
</organism>
<feature type="transmembrane region" description="Helical" evidence="1">
    <location>
        <begin position="89"/>
        <end position="110"/>
    </location>
</feature>
<feature type="transmembrane region" description="Helical" evidence="1">
    <location>
        <begin position="131"/>
        <end position="150"/>
    </location>
</feature>
<reference evidence="4 5" key="1">
    <citation type="submission" date="2018-05" db="EMBL/GenBank/DDBJ databases">
        <title>Rhodobacteraceae gen. nov., sp. nov. isolated from sea water.</title>
        <authorList>
            <person name="Ren Y."/>
        </authorList>
    </citation>
    <scope>NUCLEOTIDE SEQUENCE [LARGE SCALE GENOMIC DNA]</scope>
    <source>
        <strain evidence="4 5">TG-679</strain>
    </source>
</reference>
<comment type="caution">
    <text evidence="4">The sequence shown here is derived from an EMBL/GenBank/DDBJ whole genome shotgun (WGS) entry which is preliminary data.</text>
</comment>
<dbReference type="GO" id="GO:0016020">
    <property type="term" value="C:membrane"/>
    <property type="evidence" value="ECO:0007669"/>
    <property type="project" value="TreeGrafter"/>
</dbReference>
<dbReference type="PANTHER" id="PTHR23028:SF53">
    <property type="entry name" value="ACYL_TRANSF_3 DOMAIN-CONTAINING PROTEIN"/>
    <property type="match status" value="1"/>
</dbReference>
<name>A0A2V2LFZ3_9RHOB</name>
<dbReference type="InterPro" id="IPR050879">
    <property type="entry name" value="Acyltransferase_3"/>
</dbReference>
<dbReference type="AlphaFoldDB" id="A0A2V2LFZ3"/>
<gene>
    <name evidence="4" type="ORF">DKT77_00860</name>
</gene>
<feature type="transmembrane region" description="Helical" evidence="1">
    <location>
        <begin position="330"/>
        <end position="351"/>
    </location>
</feature>
<feature type="transmembrane region" description="Helical" evidence="1">
    <location>
        <begin position="221"/>
        <end position="239"/>
    </location>
</feature>
<feature type="transmembrane region" description="Helical" evidence="1">
    <location>
        <begin position="363"/>
        <end position="386"/>
    </location>
</feature>
<feature type="transmembrane region" description="Helical" evidence="1">
    <location>
        <begin position="306"/>
        <end position="323"/>
    </location>
</feature>
<dbReference type="Pfam" id="PF19040">
    <property type="entry name" value="SGNH"/>
    <property type="match status" value="1"/>
</dbReference>
<dbReference type="GO" id="GO:0009103">
    <property type="term" value="P:lipopolysaccharide biosynthetic process"/>
    <property type="evidence" value="ECO:0007669"/>
    <property type="project" value="TreeGrafter"/>
</dbReference>
<keyword evidence="4" id="KW-0012">Acyltransferase</keyword>
<keyword evidence="1" id="KW-0812">Transmembrane</keyword>
<evidence type="ECO:0000313" key="4">
    <source>
        <dbReference type="EMBL" id="PWR04550.1"/>
    </source>
</evidence>
<dbReference type="Proteomes" id="UP000245680">
    <property type="component" value="Unassembled WGS sequence"/>
</dbReference>
<feature type="transmembrane region" description="Helical" evidence="1">
    <location>
        <begin position="283"/>
        <end position="300"/>
    </location>
</feature>
<feature type="transmembrane region" description="Helical" evidence="1">
    <location>
        <begin position="406"/>
        <end position="426"/>
    </location>
</feature>
<dbReference type="InterPro" id="IPR002656">
    <property type="entry name" value="Acyl_transf_3_dom"/>
</dbReference>
<feature type="domain" description="Acyltransferase 3" evidence="2">
    <location>
        <begin position="64"/>
        <end position="388"/>
    </location>
</feature>
<keyword evidence="4" id="KW-0808">Transferase</keyword>
<dbReference type="GO" id="GO:0016747">
    <property type="term" value="F:acyltransferase activity, transferring groups other than amino-acyl groups"/>
    <property type="evidence" value="ECO:0007669"/>
    <property type="project" value="InterPro"/>
</dbReference>
<sequence>MVPVRTVHYAWDRFQPGEHADRVQQRVHHPFLAGGRVLPDPAPPGFARWRSGHRLVSERPRYRPEIDGLRAVAVLSVIVFHAHEAALPGGFAGVDIFFVISGYLITSILRREIADGSFSLLGFYDRRVRRIFPALFVVILACLPFAWALMTPDQLQDFSQSILATSVFLSNVYFYLKSGYFEPSSHLLPLLHTWSLAVEEQFYIVFPLLFFGLMRWGPRSAGLVIAGLAALSFGLTLVWGPTAPTMNFFLLPTRGWELLAGALLAIGQPAVDAALGRHPKARRVLELVGAVAVVSGILFVDQSSLFPGPATLPVVLGTVLLIGCTTGSSLVGRILASGPVVGIGLISYSAYLWHQPLFTFARLALGNLSAAAVVLLICATLGLAYLSWRFVEQPFRSRTWMGQGAVLRAGALAIVAFSTLGVLGHVSKGAPWRFDADTRALAATAQASPFRDDCHTDGAEFRAPADACVYGDGPATWAVFGDSHGVELALALSEALAPSGESVRHLTFSGCPPALGFNVANPGCHDWVELAVSQMEGDPVLQSVLIVYRHAFYLHGEHGALASDPAALASGAPIYLRQLPPDAARTAYWTGLEKVVRRLQAAGKTVFLATAVPELPLPVERVLYDRQRPIADRSNATGPDPAFLKARYDGVNAGLRIIAAATSAQIVPLEDALCSGGACIATRDGVSFYFDDNHLSLPGARHVVDDLVARGVLPIEAPTSP</sequence>
<feature type="transmembrane region" description="Helical" evidence="1">
    <location>
        <begin position="259"/>
        <end position="276"/>
    </location>
</feature>
<proteinExistence type="predicted"/>
<dbReference type="InterPro" id="IPR043968">
    <property type="entry name" value="SGNH"/>
</dbReference>
<dbReference type="PANTHER" id="PTHR23028">
    <property type="entry name" value="ACETYLTRANSFERASE"/>
    <property type="match status" value="1"/>
</dbReference>
<protein>
    <submittedName>
        <fullName evidence="4">Acyltransferase</fullName>
    </submittedName>
</protein>
<feature type="domain" description="SGNH" evidence="3">
    <location>
        <begin position="453"/>
        <end position="706"/>
    </location>
</feature>
<evidence type="ECO:0000313" key="5">
    <source>
        <dbReference type="Proteomes" id="UP000245680"/>
    </source>
</evidence>
<evidence type="ECO:0000256" key="1">
    <source>
        <dbReference type="SAM" id="Phobius"/>
    </source>
</evidence>
<dbReference type="Pfam" id="PF01757">
    <property type="entry name" value="Acyl_transf_3"/>
    <property type="match status" value="1"/>
</dbReference>
<keyword evidence="5" id="KW-1185">Reference proteome</keyword>
<keyword evidence="1" id="KW-1133">Transmembrane helix</keyword>
<dbReference type="OrthoDB" id="9796461at2"/>